<dbReference type="Proteomes" id="UP001168823">
    <property type="component" value="Unassembled WGS sequence"/>
</dbReference>
<dbReference type="Pfam" id="PF00440">
    <property type="entry name" value="TetR_N"/>
    <property type="match status" value="1"/>
</dbReference>
<feature type="domain" description="HTH tetR-type" evidence="6">
    <location>
        <begin position="2"/>
        <end position="62"/>
    </location>
</feature>
<dbReference type="SUPFAM" id="SSF48498">
    <property type="entry name" value="Tetracyclin repressor-like, C-terminal domain"/>
    <property type="match status" value="1"/>
</dbReference>
<keyword evidence="8" id="KW-1185">Reference proteome</keyword>
<dbReference type="PANTHER" id="PTHR30055">
    <property type="entry name" value="HTH-TYPE TRANSCRIPTIONAL REGULATOR RUTR"/>
    <property type="match status" value="1"/>
</dbReference>
<dbReference type="InterPro" id="IPR001647">
    <property type="entry name" value="HTH_TetR"/>
</dbReference>
<dbReference type="Gene3D" id="1.10.357.10">
    <property type="entry name" value="Tetracycline Repressor, domain 2"/>
    <property type="match status" value="1"/>
</dbReference>
<organism evidence="7 8">
    <name type="scientific">Mycolicibacterium arseniciresistens</name>
    <dbReference type="NCBI Taxonomy" id="3062257"/>
    <lineage>
        <taxon>Bacteria</taxon>
        <taxon>Bacillati</taxon>
        <taxon>Actinomycetota</taxon>
        <taxon>Actinomycetes</taxon>
        <taxon>Mycobacteriales</taxon>
        <taxon>Mycobacteriaceae</taxon>
        <taxon>Mycolicibacterium</taxon>
    </lineage>
</organism>
<evidence type="ECO:0000256" key="4">
    <source>
        <dbReference type="ARBA" id="ARBA00023163"/>
    </source>
</evidence>
<keyword evidence="1" id="KW-0678">Repressor</keyword>
<keyword evidence="2" id="KW-0805">Transcription regulation</keyword>
<dbReference type="InterPro" id="IPR039538">
    <property type="entry name" value="BetI_C"/>
</dbReference>
<keyword evidence="3 5" id="KW-0238">DNA-binding</keyword>
<evidence type="ECO:0000256" key="3">
    <source>
        <dbReference type="ARBA" id="ARBA00023125"/>
    </source>
</evidence>
<evidence type="ECO:0000256" key="1">
    <source>
        <dbReference type="ARBA" id="ARBA00022491"/>
    </source>
</evidence>
<evidence type="ECO:0000256" key="2">
    <source>
        <dbReference type="ARBA" id="ARBA00023015"/>
    </source>
</evidence>
<dbReference type="InterPro" id="IPR036271">
    <property type="entry name" value="Tet_transcr_reg_TetR-rel_C_sf"/>
</dbReference>
<proteinExistence type="predicted"/>
<protein>
    <submittedName>
        <fullName evidence="7">TetR/AcrR family transcriptional regulator</fullName>
    </submittedName>
</protein>
<sequence>MSAPYERMVDAVLRALLAEGFEGVSVRKVAAVAGVSIGAVQHHFPTRDAMLGAAMDRAAQRFRDRLADRLPVGLSPAQLCAELAVALVSADDRDVSVIWLLRLARAAVDEGTAARHRREWQALEDHLAGVLADAGVDDRAAAVELLALLDGLACSVAVEPGRVSAELAERIVRGHVARLLSPARPPARGRRRDLRG</sequence>
<dbReference type="PANTHER" id="PTHR30055:SF234">
    <property type="entry name" value="HTH-TYPE TRANSCRIPTIONAL REGULATOR BETI"/>
    <property type="match status" value="1"/>
</dbReference>
<evidence type="ECO:0000256" key="5">
    <source>
        <dbReference type="PROSITE-ProRule" id="PRU00335"/>
    </source>
</evidence>
<gene>
    <name evidence="7" type="ORF">Q2100_07660</name>
</gene>
<dbReference type="RefSeq" id="WP_302913521.1">
    <property type="nucleotide sequence ID" value="NZ_JAUMSQ010000035.1"/>
</dbReference>
<feature type="DNA-binding region" description="H-T-H motif" evidence="5">
    <location>
        <begin position="25"/>
        <end position="44"/>
    </location>
</feature>
<dbReference type="InterPro" id="IPR009057">
    <property type="entry name" value="Homeodomain-like_sf"/>
</dbReference>
<comment type="caution">
    <text evidence="7">The sequence shown here is derived from an EMBL/GenBank/DDBJ whole genome shotgun (WGS) entry which is preliminary data.</text>
</comment>
<evidence type="ECO:0000313" key="7">
    <source>
        <dbReference type="EMBL" id="MDO3635612.1"/>
    </source>
</evidence>
<dbReference type="SUPFAM" id="SSF46689">
    <property type="entry name" value="Homeodomain-like"/>
    <property type="match status" value="1"/>
</dbReference>
<evidence type="ECO:0000259" key="6">
    <source>
        <dbReference type="PROSITE" id="PS50977"/>
    </source>
</evidence>
<reference evidence="7" key="1">
    <citation type="submission" date="2023-07" db="EMBL/GenBank/DDBJ databases">
        <title>Mycolicibacterium sp. nov., a novel bacterial species.</title>
        <authorList>
            <person name="Cao Y."/>
        </authorList>
    </citation>
    <scope>NUCLEOTIDE SEQUENCE</scope>
    <source>
        <strain evidence="7">KC 300</strain>
    </source>
</reference>
<dbReference type="InterPro" id="IPR050109">
    <property type="entry name" value="HTH-type_TetR-like_transc_reg"/>
</dbReference>
<name>A0ABT8UCV2_9MYCO</name>
<keyword evidence="4" id="KW-0804">Transcription</keyword>
<dbReference type="EMBL" id="JAUMSQ010000035">
    <property type="protein sequence ID" value="MDO3635612.1"/>
    <property type="molecule type" value="Genomic_DNA"/>
</dbReference>
<accession>A0ABT8UCV2</accession>
<dbReference type="PROSITE" id="PS50977">
    <property type="entry name" value="HTH_TETR_2"/>
    <property type="match status" value="1"/>
</dbReference>
<evidence type="ECO:0000313" key="8">
    <source>
        <dbReference type="Proteomes" id="UP001168823"/>
    </source>
</evidence>
<dbReference type="Pfam" id="PF13977">
    <property type="entry name" value="TetR_C_6"/>
    <property type="match status" value="1"/>
</dbReference>